<evidence type="ECO:0000313" key="17">
    <source>
        <dbReference type="Proteomes" id="UP000001744"/>
    </source>
</evidence>
<dbReference type="VEuPathDB" id="FungiDB:SJAG_00720"/>
<dbReference type="eggNOG" id="KOG1554">
    <property type="taxonomic scope" value="Eukaryota"/>
</dbReference>
<dbReference type="Gene3D" id="3.40.140.10">
    <property type="entry name" value="Cytidine Deaminase, domain 2"/>
    <property type="match status" value="1"/>
</dbReference>
<dbReference type="Proteomes" id="UP000001744">
    <property type="component" value="Unassembled WGS sequence"/>
</dbReference>
<keyword evidence="11" id="KW-0862">Zinc</keyword>
<dbReference type="HOGENOM" id="CLU_053034_2_0_1"/>
<keyword evidence="8" id="KW-0479">Metal-binding</keyword>
<proteinExistence type="inferred from homology"/>
<gene>
    <name evidence="16" type="primary">csn5</name>
    <name evidence="15" type="ORF">SJAG_00720</name>
</gene>
<dbReference type="GO" id="GO:0008237">
    <property type="term" value="F:metallopeptidase activity"/>
    <property type="evidence" value="ECO:0000318"/>
    <property type="project" value="GO_Central"/>
</dbReference>
<dbReference type="GO" id="GO:0046872">
    <property type="term" value="F:metal ion binding"/>
    <property type="evidence" value="ECO:0007669"/>
    <property type="project" value="UniProtKB-KW"/>
</dbReference>
<accession>B6JWE4</accession>
<name>B6JWE4_SCHJY</name>
<dbReference type="InterPro" id="IPR037518">
    <property type="entry name" value="MPN"/>
</dbReference>
<evidence type="ECO:0000256" key="13">
    <source>
        <dbReference type="ARBA" id="ARBA00023242"/>
    </source>
</evidence>
<dbReference type="AlphaFoldDB" id="B6JWE4"/>
<keyword evidence="6" id="KW-0963">Cytoplasm</keyword>
<keyword evidence="13" id="KW-0539">Nucleus</keyword>
<dbReference type="FunFam" id="3.40.140.10:FF:000203">
    <property type="entry name" value="COP9 signalosome complex subunit 5"/>
    <property type="match status" value="1"/>
</dbReference>
<evidence type="ECO:0000259" key="14">
    <source>
        <dbReference type="PROSITE" id="PS50249"/>
    </source>
</evidence>
<comment type="subunit">
    <text evidence="4">Component of the COP9 signalosome (CSN) complex.</text>
</comment>
<evidence type="ECO:0000256" key="2">
    <source>
        <dbReference type="ARBA" id="ARBA00004496"/>
    </source>
</evidence>
<evidence type="ECO:0000256" key="7">
    <source>
        <dbReference type="ARBA" id="ARBA00022670"/>
    </source>
</evidence>
<evidence type="ECO:0000256" key="1">
    <source>
        <dbReference type="ARBA" id="ARBA00004123"/>
    </source>
</evidence>
<dbReference type="GO" id="GO:0005737">
    <property type="term" value="C:cytoplasm"/>
    <property type="evidence" value="ECO:0000318"/>
    <property type="project" value="GO_Central"/>
</dbReference>
<dbReference type="GO" id="GO:0008180">
    <property type="term" value="C:COP9 signalosome"/>
    <property type="evidence" value="ECO:0000318"/>
    <property type="project" value="GO_Central"/>
</dbReference>
<dbReference type="EMBL" id="KE651166">
    <property type="protein sequence ID" value="EEB05695.2"/>
    <property type="molecule type" value="Genomic_DNA"/>
</dbReference>
<dbReference type="SMART" id="SM00232">
    <property type="entry name" value="JAB_MPN"/>
    <property type="match status" value="1"/>
</dbReference>
<dbReference type="GO" id="GO:0006508">
    <property type="term" value="P:proteolysis"/>
    <property type="evidence" value="ECO:0007669"/>
    <property type="project" value="UniProtKB-KW"/>
</dbReference>
<dbReference type="JaponicusDB" id="SJAG_00720">
    <property type="gene designation" value="csn5"/>
</dbReference>
<evidence type="ECO:0000256" key="9">
    <source>
        <dbReference type="ARBA" id="ARBA00022790"/>
    </source>
</evidence>
<dbReference type="InterPro" id="IPR050242">
    <property type="entry name" value="JAMM_MPN+_peptidase_M67A"/>
</dbReference>
<organism evidence="15 17">
    <name type="scientific">Schizosaccharomyces japonicus (strain yFS275 / FY16936)</name>
    <name type="common">Fission yeast</name>
    <dbReference type="NCBI Taxonomy" id="402676"/>
    <lineage>
        <taxon>Eukaryota</taxon>
        <taxon>Fungi</taxon>
        <taxon>Dikarya</taxon>
        <taxon>Ascomycota</taxon>
        <taxon>Taphrinomycotina</taxon>
        <taxon>Schizosaccharomycetes</taxon>
        <taxon>Schizosaccharomycetales</taxon>
        <taxon>Schizosaccharomycetaceae</taxon>
        <taxon>Schizosaccharomyces</taxon>
    </lineage>
</organism>
<dbReference type="OMA" id="VKMKLFQ"/>
<dbReference type="STRING" id="402676.B6JWE4"/>
<keyword evidence="9" id="KW-0736">Signalosome</keyword>
<comment type="subcellular location">
    <subcellularLocation>
        <location evidence="2">Cytoplasm</location>
    </subcellularLocation>
    <subcellularLocation>
        <location evidence="1">Nucleus</location>
    </subcellularLocation>
</comment>
<evidence type="ECO:0000256" key="4">
    <source>
        <dbReference type="ARBA" id="ARBA00011098"/>
    </source>
</evidence>
<sequence>MLRHVADGVPLEVMGYLQGFVRGTTMVVMDAFALPVKGTETRVNAHEEALEFSVQYQTLCKAVHRPEYVIGWYHSHPNYGCWLSGIDVETQRQNQRFQDPFVAIVVDPIRSRTGSSVDIAAFRTFPVEYVRKIPSHVSHMKSFPSATPQPSMPASKVEDYGVHANDYYELPIQIVQSSAEKRVTEYLASCNWAYGFSQPTLLQDAPHLLRRERALADRLKSAANGEISVQAALQRDSQLFEDNEAVIHGLKLRDRLASSDSVSSSGGHTERLS</sequence>
<evidence type="ECO:0000313" key="15">
    <source>
        <dbReference type="EMBL" id="EEB05695.2"/>
    </source>
</evidence>
<keyword evidence="17" id="KW-1185">Reference proteome</keyword>
<dbReference type="PANTHER" id="PTHR10410">
    <property type="entry name" value="EUKARYOTIC TRANSLATION INITIATION FACTOR 3 -RELATED"/>
    <property type="match status" value="1"/>
</dbReference>
<dbReference type="GeneID" id="7052136"/>
<protein>
    <recommendedName>
        <fullName evidence="5">COP9 signalosome complex subunit 5</fullName>
    </recommendedName>
</protein>
<dbReference type="OrthoDB" id="605656at2759"/>
<keyword evidence="7" id="KW-0645">Protease</keyword>
<evidence type="ECO:0000256" key="8">
    <source>
        <dbReference type="ARBA" id="ARBA00022723"/>
    </source>
</evidence>
<dbReference type="GO" id="GO:0051726">
    <property type="term" value="P:regulation of cell cycle"/>
    <property type="evidence" value="ECO:0000318"/>
    <property type="project" value="GO_Central"/>
</dbReference>
<feature type="domain" description="MPN" evidence="14">
    <location>
        <begin position="1"/>
        <end position="128"/>
    </location>
</feature>
<dbReference type="Pfam" id="PF01398">
    <property type="entry name" value="JAB"/>
    <property type="match status" value="1"/>
</dbReference>
<comment type="similarity">
    <text evidence="3">Belongs to the peptidase M67A family. CSN5 subfamily.</text>
</comment>
<evidence type="ECO:0000256" key="12">
    <source>
        <dbReference type="ARBA" id="ARBA00023049"/>
    </source>
</evidence>
<dbReference type="PROSITE" id="PS50249">
    <property type="entry name" value="MPN"/>
    <property type="match status" value="1"/>
</dbReference>
<dbReference type="GO" id="GO:0019784">
    <property type="term" value="F:deNEDDylase activity"/>
    <property type="evidence" value="ECO:0000318"/>
    <property type="project" value="GO_Central"/>
</dbReference>
<evidence type="ECO:0000256" key="5">
    <source>
        <dbReference type="ARBA" id="ARBA00014880"/>
    </source>
</evidence>
<dbReference type="RefSeq" id="XP_002171988.2">
    <property type="nucleotide sequence ID" value="XM_002171952.2"/>
</dbReference>
<dbReference type="GO" id="GO:0000338">
    <property type="term" value="P:protein deneddylation"/>
    <property type="evidence" value="ECO:0007669"/>
    <property type="project" value="EnsemblFungi"/>
</dbReference>
<evidence type="ECO:0000313" key="16">
    <source>
        <dbReference type="JaponicusDB" id="SJAG_00720"/>
    </source>
</evidence>
<evidence type="ECO:0000256" key="10">
    <source>
        <dbReference type="ARBA" id="ARBA00022801"/>
    </source>
</evidence>
<keyword evidence="10" id="KW-0378">Hydrolase</keyword>
<dbReference type="MEROPS" id="M67.A01"/>
<keyword evidence="12" id="KW-0482">Metalloprotease</keyword>
<evidence type="ECO:0000256" key="6">
    <source>
        <dbReference type="ARBA" id="ARBA00022490"/>
    </source>
</evidence>
<dbReference type="CDD" id="cd08069">
    <property type="entry name" value="MPN_RPN11_CSN5"/>
    <property type="match status" value="1"/>
</dbReference>
<reference evidence="15 17" key="1">
    <citation type="journal article" date="2011" name="Science">
        <title>Comparative functional genomics of the fission yeasts.</title>
        <authorList>
            <person name="Rhind N."/>
            <person name="Chen Z."/>
            <person name="Yassour M."/>
            <person name="Thompson D.A."/>
            <person name="Haas B.J."/>
            <person name="Habib N."/>
            <person name="Wapinski I."/>
            <person name="Roy S."/>
            <person name="Lin M.F."/>
            <person name="Heiman D.I."/>
            <person name="Young S.K."/>
            <person name="Furuya K."/>
            <person name="Guo Y."/>
            <person name="Pidoux A."/>
            <person name="Chen H.M."/>
            <person name="Robbertse B."/>
            <person name="Goldberg J.M."/>
            <person name="Aoki K."/>
            <person name="Bayne E.H."/>
            <person name="Berlin A.M."/>
            <person name="Desjardins C.A."/>
            <person name="Dobbs E."/>
            <person name="Dukaj L."/>
            <person name="Fan L."/>
            <person name="FitzGerald M.G."/>
            <person name="French C."/>
            <person name="Gujja S."/>
            <person name="Hansen K."/>
            <person name="Keifenheim D."/>
            <person name="Levin J.Z."/>
            <person name="Mosher R.A."/>
            <person name="Mueller C.A."/>
            <person name="Pfiffner J."/>
            <person name="Priest M."/>
            <person name="Russ C."/>
            <person name="Smialowska A."/>
            <person name="Swoboda P."/>
            <person name="Sykes S.M."/>
            <person name="Vaughn M."/>
            <person name="Vengrova S."/>
            <person name="Yoder R."/>
            <person name="Zeng Q."/>
            <person name="Allshire R."/>
            <person name="Baulcombe D."/>
            <person name="Birren B.W."/>
            <person name="Brown W."/>
            <person name="Ekwall K."/>
            <person name="Kellis M."/>
            <person name="Leatherwood J."/>
            <person name="Levin H."/>
            <person name="Margalit H."/>
            <person name="Martienssen R."/>
            <person name="Nieduszynski C.A."/>
            <person name="Spatafora J.W."/>
            <person name="Friedman N."/>
            <person name="Dalgaard J.Z."/>
            <person name="Baumann P."/>
            <person name="Niki H."/>
            <person name="Regev A."/>
            <person name="Nusbaum C."/>
        </authorList>
    </citation>
    <scope>NUCLEOTIDE SEQUENCE [LARGE SCALE GENOMIC DNA]</scope>
    <source>
        <strain evidence="17">yFS275 / FY16936</strain>
    </source>
</reference>
<dbReference type="InterPro" id="IPR000555">
    <property type="entry name" value="JAMM/MPN+_dom"/>
</dbReference>
<evidence type="ECO:0000256" key="3">
    <source>
        <dbReference type="ARBA" id="ARBA00006008"/>
    </source>
</evidence>
<evidence type="ECO:0000256" key="11">
    <source>
        <dbReference type="ARBA" id="ARBA00022833"/>
    </source>
</evidence>
<dbReference type="SUPFAM" id="SSF102712">
    <property type="entry name" value="JAB1/MPN domain"/>
    <property type="match status" value="1"/>
</dbReference>